<keyword evidence="1" id="KW-0732">Signal</keyword>
<dbReference type="InParanoid" id="A0A1Y1YF08"/>
<dbReference type="Pfam" id="PF02469">
    <property type="entry name" value="Fasciclin"/>
    <property type="match status" value="2"/>
</dbReference>
<comment type="caution">
    <text evidence="3">The sequence shown here is derived from an EMBL/GenBank/DDBJ whole genome shotgun (WGS) entry which is preliminary data.</text>
</comment>
<sequence>MRFANIAAATLFLASGSLCQDVQKSLADNASSNQELGAFSTLVSNSDFESVRSLLSGTNQFTLFAPSDAALKAANIDTNNATAVLDVLKYHIISGKVKSTDLKPLQFPATVLNDTSVVNLPDNKTQVLGVSKNTQDVQVSFGLKSAKVIKADLESSNGVTHIIDQVLLPPISPSETAKAANLTTLVELLTKANITSTIDGFKGATIFAPSNEALRSFDTTKLNATALADLLKYHVITTTVGYSSELKDGLLATAQGSNVNIKNNNGVLTVNNAKVITPNVLTSNGVVHVVDSVLVPGQATSFSDKSQNSASAVQAFSWVSGLLVLSGMVLPQL</sequence>
<dbReference type="InterPro" id="IPR000782">
    <property type="entry name" value="FAS1_domain"/>
</dbReference>
<dbReference type="InterPro" id="IPR050904">
    <property type="entry name" value="Adhesion/Biosynth-related"/>
</dbReference>
<protein>
    <submittedName>
        <fullName evidence="3">Fasciclin-domain-containing protein</fullName>
    </submittedName>
</protein>
<dbReference type="EMBL" id="MCFE01000150">
    <property type="protein sequence ID" value="ORX96621.1"/>
    <property type="molecule type" value="Genomic_DNA"/>
</dbReference>
<dbReference type="Proteomes" id="UP000193498">
    <property type="component" value="Unassembled WGS sequence"/>
</dbReference>
<gene>
    <name evidence="3" type="ORF">K493DRAFT_217168</name>
</gene>
<proteinExistence type="predicted"/>
<reference evidence="3 4" key="1">
    <citation type="submission" date="2016-07" db="EMBL/GenBank/DDBJ databases">
        <title>Pervasive Adenine N6-methylation of Active Genes in Fungi.</title>
        <authorList>
            <consortium name="DOE Joint Genome Institute"/>
            <person name="Mondo S.J."/>
            <person name="Dannebaum R.O."/>
            <person name="Kuo R.C."/>
            <person name="Labutti K."/>
            <person name="Haridas S."/>
            <person name="Kuo A."/>
            <person name="Salamov A."/>
            <person name="Ahrendt S.R."/>
            <person name="Lipzen A."/>
            <person name="Sullivan W."/>
            <person name="Andreopoulos W.B."/>
            <person name="Clum A."/>
            <person name="Lindquist E."/>
            <person name="Daum C."/>
            <person name="Ramamoorthy G.K."/>
            <person name="Gryganskyi A."/>
            <person name="Culley D."/>
            <person name="Magnuson J.K."/>
            <person name="James T.Y."/>
            <person name="O'Malley M.A."/>
            <person name="Stajich J.E."/>
            <person name="Spatafora J.W."/>
            <person name="Visel A."/>
            <person name="Grigoriev I.V."/>
        </authorList>
    </citation>
    <scope>NUCLEOTIDE SEQUENCE [LARGE SCALE GENOMIC DNA]</scope>
    <source>
        <strain evidence="3 4">CBS 931.73</strain>
    </source>
</reference>
<dbReference type="GO" id="GO:0005615">
    <property type="term" value="C:extracellular space"/>
    <property type="evidence" value="ECO:0007669"/>
    <property type="project" value="TreeGrafter"/>
</dbReference>
<dbReference type="FunFam" id="2.30.180.10:FF:000032">
    <property type="entry name" value="Fasciclin domain-containing protein, putative"/>
    <property type="match status" value="1"/>
</dbReference>
<dbReference type="STRING" id="1314790.A0A1Y1YF08"/>
<feature type="signal peptide" evidence="1">
    <location>
        <begin position="1"/>
        <end position="19"/>
    </location>
</feature>
<dbReference type="PANTHER" id="PTHR10900">
    <property type="entry name" value="PERIOSTIN-RELATED"/>
    <property type="match status" value="1"/>
</dbReference>
<organism evidence="3 4">
    <name type="scientific">Basidiobolus meristosporus CBS 931.73</name>
    <dbReference type="NCBI Taxonomy" id="1314790"/>
    <lineage>
        <taxon>Eukaryota</taxon>
        <taxon>Fungi</taxon>
        <taxon>Fungi incertae sedis</taxon>
        <taxon>Zoopagomycota</taxon>
        <taxon>Entomophthoromycotina</taxon>
        <taxon>Basidiobolomycetes</taxon>
        <taxon>Basidiobolales</taxon>
        <taxon>Basidiobolaceae</taxon>
        <taxon>Basidiobolus</taxon>
    </lineage>
</organism>
<feature type="chain" id="PRO_5012575948" evidence="1">
    <location>
        <begin position="20"/>
        <end position="333"/>
    </location>
</feature>
<evidence type="ECO:0000313" key="4">
    <source>
        <dbReference type="Proteomes" id="UP000193498"/>
    </source>
</evidence>
<dbReference type="PANTHER" id="PTHR10900:SF77">
    <property type="entry name" value="FI19380P1"/>
    <property type="match status" value="1"/>
</dbReference>
<name>A0A1Y1YF08_9FUNG</name>
<dbReference type="Gene3D" id="2.30.180.10">
    <property type="entry name" value="FAS1 domain"/>
    <property type="match status" value="2"/>
</dbReference>
<accession>A0A1Y1YF08</accession>
<evidence type="ECO:0000256" key="1">
    <source>
        <dbReference type="SAM" id="SignalP"/>
    </source>
</evidence>
<dbReference type="PROSITE" id="PS50213">
    <property type="entry name" value="FAS1"/>
    <property type="match status" value="2"/>
</dbReference>
<feature type="domain" description="FAS1" evidence="2">
    <location>
        <begin position="169"/>
        <end position="294"/>
    </location>
</feature>
<keyword evidence="4" id="KW-1185">Reference proteome</keyword>
<dbReference type="OrthoDB" id="286301at2759"/>
<evidence type="ECO:0000313" key="3">
    <source>
        <dbReference type="EMBL" id="ORX96621.1"/>
    </source>
</evidence>
<dbReference type="SUPFAM" id="SSF82153">
    <property type="entry name" value="FAS1 domain"/>
    <property type="match status" value="2"/>
</dbReference>
<dbReference type="InterPro" id="IPR036378">
    <property type="entry name" value="FAS1_dom_sf"/>
</dbReference>
<dbReference type="SMART" id="SM00554">
    <property type="entry name" value="FAS1"/>
    <property type="match status" value="2"/>
</dbReference>
<feature type="domain" description="FAS1" evidence="2">
    <location>
        <begin position="23"/>
        <end position="167"/>
    </location>
</feature>
<dbReference type="AlphaFoldDB" id="A0A1Y1YF08"/>
<evidence type="ECO:0000259" key="2">
    <source>
        <dbReference type="PROSITE" id="PS50213"/>
    </source>
</evidence>